<protein>
    <submittedName>
        <fullName evidence="1">Uncharacterized protein</fullName>
    </submittedName>
</protein>
<dbReference type="EMBL" id="BJWG01000003">
    <property type="protein sequence ID" value="GEL94376.1"/>
    <property type="molecule type" value="Genomic_DNA"/>
</dbReference>
<dbReference type="OrthoDB" id="4829683at2"/>
<dbReference type="Proteomes" id="UP000321720">
    <property type="component" value="Unassembled WGS sequence"/>
</dbReference>
<keyword evidence="2" id="KW-1185">Reference proteome</keyword>
<dbReference type="RefSeq" id="WP_146841978.1">
    <property type="nucleotide sequence ID" value="NZ_BJWG01000003.1"/>
</dbReference>
<gene>
    <name evidence="1" type="ORF">CCO02nite_10340</name>
</gene>
<evidence type="ECO:0000313" key="2">
    <source>
        <dbReference type="Proteomes" id="UP000321720"/>
    </source>
</evidence>
<dbReference type="AlphaFoldDB" id="A0A511J8P9"/>
<name>A0A511J8P9_9CELL</name>
<reference evidence="1 2" key="1">
    <citation type="submission" date="2019-07" db="EMBL/GenBank/DDBJ databases">
        <title>Whole genome shotgun sequence of Cellulomonas composti NBRC 100758.</title>
        <authorList>
            <person name="Hosoyama A."/>
            <person name="Uohara A."/>
            <person name="Ohji S."/>
            <person name="Ichikawa N."/>
        </authorList>
    </citation>
    <scope>NUCLEOTIDE SEQUENCE [LARGE SCALE GENOMIC DNA]</scope>
    <source>
        <strain evidence="1 2">NBRC 100758</strain>
    </source>
</reference>
<comment type="caution">
    <text evidence="1">The sequence shown here is derived from an EMBL/GenBank/DDBJ whole genome shotgun (WGS) entry which is preliminary data.</text>
</comment>
<organism evidence="1 2">
    <name type="scientific">Cellulomonas composti</name>
    <dbReference type="NCBI Taxonomy" id="266130"/>
    <lineage>
        <taxon>Bacteria</taxon>
        <taxon>Bacillati</taxon>
        <taxon>Actinomycetota</taxon>
        <taxon>Actinomycetes</taxon>
        <taxon>Micrococcales</taxon>
        <taxon>Cellulomonadaceae</taxon>
        <taxon>Cellulomonas</taxon>
    </lineage>
</organism>
<evidence type="ECO:0000313" key="1">
    <source>
        <dbReference type="EMBL" id="GEL94376.1"/>
    </source>
</evidence>
<sequence>MPVVIGIFVALLVAAAVLVLASVFSARSGGTTAGDVAGEDSLWTTFRRGLTGRRNPAPDQVAAAAAAEAEPVDLSLADFLRATADDGEPYLQADDLSEGLRSAGRKAARALPGHKSA</sequence>
<accession>A0A511J8P9</accession>
<proteinExistence type="predicted"/>